<proteinExistence type="predicted"/>
<evidence type="ECO:0000313" key="3">
    <source>
        <dbReference type="Proteomes" id="UP000770889"/>
    </source>
</evidence>
<feature type="transmembrane region" description="Helical" evidence="1">
    <location>
        <begin position="118"/>
        <end position="138"/>
    </location>
</feature>
<gene>
    <name evidence="2" type="ORF">KME65_14760</name>
</gene>
<dbReference type="AlphaFoldDB" id="A0A944QTR9"/>
<comment type="caution">
    <text evidence="2">The sequence shown here is derived from an EMBL/GenBank/DDBJ whole genome shotgun (WGS) entry which is preliminary data.</text>
</comment>
<sequence>MQTILGWLLIIFPGILYTGQVVSSVNFPLAQRIGLQEDPDDADPLLQRVERYTAYWDLLTLVWLPVSGILMVVDHAAWPLFALAGGAIYLDAAGREAVKILSFKHENIRLGSPVQQRFFFSTYLVMALLAIATLSYAISALRVSAAV</sequence>
<dbReference type="EMBL" id="JAHHGM010000014">
    <property type="protein sequence ID" value="MBT2990213.1"/>
    <property type="molecule type" value="Genomic_DNA"/>
</dbReference>
<evidence type="ECO:0000256" key="1">
    <source>
        <dbReference type="SAM" id="Phobius"/>
    </source>
</evidence>
<keyword evidence="1" id="KW-0472">Membrane</keyword>
<feature type="transmembrane region" description="Helical" evidence="1">
    <location>
        <begin position="6"/>
        <end position="27"/>
    </location>
</feature>
<protein>
    <submittedName>
        <fullName evidence="2">Uncharacterized protein</fullName>
    </submittedName>
</protein>
<keyword evidence="1" id="KW-1133">Transmembrane helix</keyword>
<reference evidence="2 3" key="1">
    <citation type="submission" date="2021-05" db="EMBL/GenBank/DDBJ databases">
        <title>Genetic and Functional Diversity in Clade A Lucinid endosymbionts from the Bahamas.</title>
        <authorList>
            <person name="Giani N.M."/>
            <person name="Engel A.S."/>
            <person name="Campbell B.J."/>
        </authorList>
    </citation>
    <scope>NUCLEOTIDE SEQUENCE [LARGE SCALE GENOMIC DNA]</scope>
    <source>
        <strain evidence="2">LUC16012Gg_MoonRockCtena</strain>
    </source>
</reference>
<keyword evidence="1" id="KW-0812">Transmembrane</keyword>
<organism evidence="2 3">
    <name type="scientific">Candidatus Thiodiazotropha taylori</name>
    <dbReference type="NCBI Taxonomy" id="2792791"/>
    <lineage>
        <taxon>Bacteria</taxon>
        <taxon>Pseudomonadati</taxon>
        <taxon>Pseudomonadota</taxon>
        <taxon>Gammaproteobacteria</taxon>
        <taxon>Chromatiales</taxon>
        <taxon>Sedimenticolaceae</taxon>
        <taxon>Candidatus Thiodiazotropha</taxon>
    </lineage>
</organism>
<dbReference type="Proteomes" id="UP000770889">
    <property type="component" value="Unassembled WGS sequence"/>
</dbReference>
<name>A0A944QTR9_9GAMM</name>
<accession>A0A944QTR9</accession>
<evidence type="ECO:0000313" key="2">
    <source>
        <dbReference type="EMBL" id="MBT2990213.1"/>
    </source>
</evidence>
<feature type="transmembrane region" description="Helical" evidence="1">
    <location>
        <begin position="54"/>
        <end position="72"/>
    </location>
</feature>